<dbReference type="EMBL" id="JARQZJ010000056">
    <property type="protein sequence ID" value="KAK9878725.1"/>
    <property type="molecule type" value="Genomic_DNA"/>
</dbReference>
<dbReference type="GO" id="GO:0005819">
    <property type="term" value="C:spindle"/>
    <property type="evidence" value="ECO:0007669"/>
    <property type="project" value="UniProtKB-SubCell"/>
</dbReference>
<feature type="coiled-coil region" evidence="4">
    <location>
        <begin position="107"/>
        <end position="259"/>
    </location>
</feature>
<dbReference type="PANTHER" id="PTHR18956">
    <property type="entry name" value="HYALURONAN MEDIATED MOTILITY RECEPTOR"/>
    <property type="match status" value="1"/>
</dbReference>
<dbReference type="AlphaFoldDB" id="A0AAW1U825"/>
<feature type="coiled-coil region" evidence="4">
    <location>
        <begin position="782"/>
        <end position="809"/>
    </location>
</feature>
<evidence type="ECO:0000256" key="1">
    <source>
        <dbReference type="ARBA" id="ARBA00004186"/>
    </source>
</evidence>
<evidence type="ECO:0000256" key="2">
    <source>
        <dbReference type="ARBA" id="ARBA00022490"/>
    </source>
</evidence>
<dbReference type="InterPro" id="IPR031794">
    <property type="entry name" value="HMMR_C"/>
</dbReference>
<keyword evidence="2" id="KW-0963">Cytoplasm</keyword>
<evidence type="ECO:0000313" key="7">
    <source>
        <dbReference type="EMBL" id="KAK9878725.1"/>
    </source>
</evidence>
<sequence>MSFPKAKIKRFNEIAVSTPSPADYNVDFKQKPKLGIISQSGRFVEYRSPSASETASTQSTPCFKTPTIVRKKLLGSASKQIVVNDKLTDKDLLIERVVECRNKDIFIKELTEQLEELKTKVFNINCEKEKIDEKKKLFEEELCKLQKLHDAEGDNIFKKHEKELIELNDEILNLRNQVEQLNNENEILKSDLLNSQNQYEKEVNAYKKEIEDKEKLIEISIRNLKKMEEEKTHIEQIHKNELDNLHTKHKNDIQNIELEMLKCVHDVQNSLDDEKHQNKLKIKEIHKCFTKEIENLNQSFNNERQLLTSQHIAQIKQLEEKMNEIKVLSDILCKEKCTELESYWKHKMEKKEEESAAILKECQAISEYNIIESEVEKNNYKLKFETKIKKFNELERKYDAVYLNYKQLQASYSNAQNKLYRMIKELKDKERMKNEINKLLTEKQTYETTILRCQNTIEILKRRLTESDQDVEQLKTEIRENESRILEYEEQVYSYSTKLKEAEVLKEELEKKNDLILKTTQEEIKKITENLLQKVDDVKVTSEKHKKFYEAESQKKEMEKKELFTMLQDQQMLIEKSKVLIDTTDIELEKIAAENSNYRSKVSELTCLNSTLQTNIDILTEEKNNWKIEKKELELKFDILKNELDQLMKYGEALESTSNRLSQLDKINKTLEKDILEKNSEICNLKNDLEMSKTRNIELEMLNKQYCEKIEEQKVRIAPFKEQLESYELEMYNLKNAKNLMENEAKDLGSKFAAMLGHQNHKQKIKYMMGLKARNEDLLKMNLDLEGKTRIQEKKLEKLKKENIELKKNMRKISVFEDKENMPSPNRSIKCESPGPLKDLN</sequence>
<proteinExistence type="predicted"/>
<evidence type="ECO:0000256" key="4">
    <source>
        <dbReference type="SAM" id="Coils"/>
    </source>
</evidence>
<gene>
    <name evidence="7" type="ORF">WA026_023602</name>
</gene>
<evidence type="ECO:0000313" key="8">
    <source>
        <dbReference type="Proteomes" id="UP001431783"/>
    </source>
</evidence>
<dbReference type="Proteomes" id="UP001431783">
    <property type="component" value="Unassembled WGS sequence"/>
</dbReference>
<keyword evidence="4" id="KW-0175">Coiled coil</keyword>
<evidence type="ECO:0000256" key="5">
    <source>
        <dbReference type="SAM" id="MobiDB-lite"/>
    </source>
</evidence>
<dbReference type="Pfam" id="PF15908">
    <property type="entry name" value="HMMR_C"/>
    <property type="match status" value="1"/>
</dbReference>
<accession>A0AAW1U825</accession>
<feature type="coiled-coil region" evidence="4">
    <location>
        <begin position="391"/>
        <end position="522"/>
    </location>
</feature>
<feature type="region of interest" description="Disordered" evidence="5">
    <location>
        <begin position="817"/>
        <end position="841"/>
    </location>
</feature>
<protein>
    <recommendedName>
        <fullName evidence="6">Hyaluronan-mediated motility receptor C-terminal domain-containing protein</fullName>
    </recommendedName>
</protein>
<feature type="domain" description="Hyaluronan-mediated motility receptor C-terminal" evidence="6">
    <location>
        <begin position="698"/>
        <end position="814"/>
    </location>
</feature>
<organism evidence="7 8">
    <name type="scientific">Henosepilachna vigintioctopunctata</name>
    <dbReference type="NCBI Taxonomy" id="420089"/>
    <lineage>
        <taxon>Eukaryota</taxon>
        <taxon>Metazoa</taxon>
        <taxon>Ecdysozoa</taxon>
        <taxon>Arthropoda</taxon>
        <taxon>Hexapoda</taxon>
        <taxon>Insecta</taxon>
        <taxon>Pterygota</taxon>
        <taxon>Neoptera</taxon>
        <taxon>Endopterygota</taxon>
        <taxon>Coleoptera</taxon>
        <taxon>Polyphaga</taxon>
        <taxon>Cucujiformia</taxon>
        <taxon>Coccinelloidea</taxon>
        <taxon>Coccinellidae</taxon>
        <taxon>Epilachninae</taxon>
        <taxon>Epilachnini</taxon>
        <taxon>Henosepilachna</taxon>
    </lineage>
</organism>
<keyword evidence="3" id="KW-0206">Cytoskeleton</keyword>
<name>A0AAW1U825_9CUCU</name>
<evidence type="ECO:0000259" key="6">
    <source>
        <dbReference type="Pfam" id="PF15908"/>
    </source>
</evidence>
<dbReference type="GO" id="GO:0005540">
    <property type="term" value="F:hyaluronic acid binding"/>
    <property type="evidence" value="ECO:0007669"/>
    <property type="project" value="InterPro"/>
</dbReference>
<dbReference type="InterPro" id="IPR026203">
    <property type="entry name" value="IHABP"/>
</dbReference>
<feature type="coiled-coil region" evidence="4">
    <location>
        <begin position="609"/>
        <end position="681"/>
    </location>
</feature>
<comment type="subcellular location">
    <subcellularLocation>
        <location evidence="1">Cytoplasm</location>
        <location evidence="1">Cytoskeleton</location>
        <location evidence="1">Spindle</location>
    </subcellularLocation>
</comment>
<dbReference type="PANTHER" id="PTHR18956:SF6">
    <property type="entry name" value="HYALURONAN MEDIATED MOTILITY RECEPTOR"/>
    <property type="match status" value="1"/>
</dbReference>
<evidence type="ECO:0000256" key="3">
    <source>
        <dbReference type="ARBA" id="ARBA00023212"/>
    </source>
</evidence>
<reference evidence="7 8" key="1">
    <citation type="submission" date="2023-03" db="EMBL/GenBank/DDBJ databases">
        <title>Genome insight into feeding habits of ladybird beetles.</title>
        <authorList>
            <person name="Li H.-S."/>
            <person name="Huang Y.-H."/>
            <person name="Pang H."/>
        </authorList>
    </citation>
    <scope>NUCLEOTIDE SEQUENCE [LARGE SCALE GENOMIC DNA]</scope>
    <source>
        <strain evidence="7">SYSU_2023b</strain>
        <tissue evidence="7">Whole body</tissue>
    </source>
</reference>
<keyword evidence="8" id="KW-1185">Reference proteome</keyword>
<comment type="caution">
    <text evidence="7">The sequence shown here is derived from an EMBL/GenBank/DDBJ whole genome shotgun (WGS) entry which is preliminary data.</text>
</comment>